<comment type="caution">
    <text evidence="1">The sequence shown here is derived from an EMBL/GenBank/DDBJ whole genome shotgun (WGS) entry which is preliminary data.</text>
</comment>
<proteinExistence type="predicted"/>
<protein>
    <submittedName>
        <fullName evidence="1">Uncharacterized protein</fullName>
    </submittedName>
</protein>
<gene>
    <name evidence="1" type="ORF">MSG28_010378</name>
</gene>
<reference evidence="1 2" key="1">
    <citation type="journal article" date="2022" name="Genome Biol. Evol.">
        <title>The Spruce Budworm Genome: Reconstructing the Evolutionary History of Antifreeze Proteins.</title>
        <authorList>
            <person name="Beliveau C."/>
            <person name="Gagne P."/>
            <person name="Picq S."/>
            <person name="Vernygora O."/>
            <person name="Keeling C.I."/>
            <person name="Pinkney K."/>
            <person name="Doucet D."/>
            <person name="Wen F."/>
            <person name="Johnston J.S."/>
            <person name="Maaroufi H."/>
            <person name="Boyle B."/>
            <person name="Laroche J."/>
            <person name="Dewar K."/>
            <person name="Juretic N."/>
            <person name="Blackburn G."/>
            <person name="Nisole A."/>
            <person name="Brunet B."/>
            <person name="Brandao M."/>
            <person name="Lumley L."/>
            <person name="Duan J."/>
            <person name="Quan G."/>
            <person name="Lucarotti C.J."/>
            <person name="Roe A.D."/>
            <person name="Sperling F.A.H."/>
            <person name="Levesque R.C."/>
            <person name="Cusson M."/>
        </authorList>
    </citation>
    <scope>NUCLEOTIDE SEQUENCE [LARGE SCALE GENOMIC DNA]</scope>
    <source>
        <strain evidence="1">Glfc:IPQL:Cfum</strain>
    </source>
</reference>
<evidence type="ECO:0000313" key="2">
    <source>
        <dbReference type="Proteomes" id="UP001064048"/>
    </source>
</evidence>
<dbReference type="Proteomes" id="UP001064048">
    <property type="component" value="Chromosome 17"/>
</dbReference>
<dbReference type="EMBL" id="CM046117">
    <property type="protein sequence ID" value="KAI8436956.1"/>
    <property type="molecule type" value="Genomic_DNA"/>
</dbReference>
<organism evidence="1 2">
    <name type="scientific">Choristoneura fumiferana</name>
    <name type="common">Spruce budworm moth</name>
    <name type="synonym">Archips fumiferana</name>
    <dbReference type="NCBI Taxonomy" id="7141"/>
    <lineage>
        <taxon>Eukaryota</taxon>
        <taxon>Metazoa</taxon>
        <taxon>Ecdysozoa</taxon>
        <taxon>Arthropoda</taxon>
        <taxon>Hexapoda</taxon>
        <taxon>Insecta</taxon>
        <taxon>Pterygota</taxon>
        <taxon>Neoptera</taxon>
        <taxon>Endopterygota</taxon>
        <taxon>Lepidoptera</taxon>
        <taxon>Glossata</taxon>
        <taxon>Ditrysia</taxon>
        <taxon>Tortricoidea</taxon>
        <taxon>Tortricidae</taxon>
        <taxon>Tortricinae</taxon>
        <taxon>Choristoneura</taxon>
    </lineage>
</organism>
<evidence type="ECO:0000313" key="1">
    <source>
        <dbReference type="EMBL" id="KAI8436956.1"/>
    </source>
</evidence>
<accession>A0ACC0KLB2</accession>
<name>A0ACC0KLB2_CHOFU</name>
<sequence length="178" mass="20828">MLKWYHSARLYLWMTRILDWQPVLEGSNMDLLRFSINAVNVHNPNFDGLRYFMVSRSTPSPNKRRSGGDGPDEMESKPVVRLVAVNRSAVDHPPKPILEVYRNRNQEEKIFLEQKQTPIVVLETERPPAQPTLMPHEKKLAEQLIGRFRRSKNITTVEPFLRPIKDFLAFPIRFGSEY</sequence>
<keyword evidence="2" id="KW-1185">Reference proteome</keyword>